<evidence type="ECO:0000256" key="9">
    <source>
        <dbReference type="RuleBase" id="RU363043"/>
    </source>
</evidence>
<dbReference type="Pfam" id="PF00528">
    <property type="entry name" value="BPD_transp_1"/>
    <property type="match status" value="1"/>
</dbReference>
<feature type="transmembrane region" description="Helical" evidence="9">
    <location>
        <begin position="41"/>
        <end position="61"/>
    </location>
</feature>
<dbReference type="Gene3D" id="1.10.3720.10">
    <property type="entry name" value="MetI-like"/>
    <property type="match status" value="1"/>
</dbReference>
<dbReference type="PROSITE" id="PS50928">
    <property type="entry name" value="ABC_TM1"/>
    <property type="match status" value="1"/>
</dbReference>
<keyword evidence="8 9" id="KW-0472">Membrane</keyword>
<dbReference type="GO" id="GO:0005315">
    <property type="term" value="F:phosphate transmembrane transporter activity"/>
    <property type="evidence" value="ECO:0007669"/>
    <property type="project" value="InterPro"/>
</dbReference>
<evidence type="ECO:0000256" key="1">
    <source>
        <dbReference type="ARBA" id="ARBA00004651"/>
    </source>
</evidence>
<keyword evidence="5" id="KW-0592">Phosphate transport</keyword>
<evidence type="ECO:0000256" key="7">
    <source>
        <dbReference type="ARBA" id="ARBA00022989"/>
    </source>
</evidence>
<sequence>MSSPNQSSRPQNDNPYDIATGEFDKGVTSGRKLFGKVMTGLVMLCVAIALLPLASILFMLLKNGLSRLLQDFPSVFTELPPPPLVDGGGFRNAIMGTLLTCLIGALISVPVGVLTAIYTVEFGQGNRLSQFVRFCTNVLSGVPSIIAGLFAYGVVVVLMGTFSAIAGGVALSVLMAPIIIRTAEEGLKSIPREVRQGLVGIGATNFQGVSNVILPAALPFIATGVTLALARAAGETAPLLFTALFNQFDARSLREPIATLSVLIYNYAIAPYKNQNELAWAAALIVVLLILTVSILARSLTSRKVY</sequence>
<keyword evidence="4 9" id="KW-1003">Cell membrane</keyword>
<evidence type="ECO:0000256" key="2">
    <source>
        <dbReference type="ARBA" id="ARBA00007069"/>
    </source>
</evidence>
<feature type="transmembrane region" description="Helical" evidence="9">
    <location>
        <begin position="278"/>
        <end position="297"/>
    </location>
</feature>
<dbReference type="SUPFAM" id="SSF161098">
    <property type="entry name" value="MetI-like"/>
    <property type="match status" value="1"/>
</dbReference>
<evidence type="ECO:0000256" key="5">
    <source>
        <dbReference type="ARBA" id="ARBA00022592"/>
    </source>
</evidence>
<comment type="caution">
    <text evidence="9">Lacks conserved residue(s) required for the propagation of feature annotation.</text>
</comment>
<protein>
    <recommendedName>
        <fullName evidence="9">Phosphate transport system permease protein PstA</fullName>
    </recommendedName>
</protein>
<keyword evidence="6 9" id="KW-0812">Transmembrane</keyword>
<evidence type="ECO:0000256" key="8">
    <source>
        <dbReference type="ARBA" id="ARBA00023136"/>
    </source>
</evidence>
<dbReference type="InterPro" id="IPR035906">
    <property type="entry name" value="MetI-like_sf"/>
</dbReference>
<dbReference type="AlphaFoldDB" id="A0AA96WFQ3"/>
<accession>A0AA96WFQ3</accession>
<dbReference type="InterPro" id="IPR005672">
    <property type="entry name" value="Phosphate_PstA"/>
</dbReference>
<dbReference type="PANTHER" id="PTHR42922">
    <property type="entry name" value="PHOSPHATE TRANSPORT SYSTEM PERMEASE PROTEIN PSTA"/>
    <property type="match status" value="1"/>
</dbReference>
<reference evidence="11" key="1">
    <citation type="submission" date="2020-05" db="EMBL/GenBank/DDBJ databases">
        <authorList>
            <person name="Zhu T."/>
            <person name="Keshari N."/>
            <person name="Lu X."/>
        </authorList>
    </citation>
    <scope>NUCLEOTIDE SEQUENCE</scope>
    <source>
        <strain evidence="11">NK1-12</strain>
    </source>
</reference>
<evidence type="ECO:0000259" key="10">
    <source>
        <dbReference type="PROSITE" id="PS50928"/>
    </source>
</evidence>
<evidence type="ECO:0000256" key="4">
    <source>
        <dbReference type="ARBA" id="ARBA00022475"/>
    </source>
</evidence>
<dbReference type="RefSeq" id="WP_316429965.1">
    <property type="nucleotide sequence ID" value="NZ_CP053586.1"/>
</dbReference>
<dbReference type="InterPro" id="IPR000515">
    <property type="entry name" value="MetI-like"/>
</dbReference>
<dbReference type="PANTHER" id="PTHR42922:SF1">
    <property type="entry name" value="PHOSPHATE TRANSPORT SYSTEM PERMEASE PROTEIN PSTA"/>
    <property type="match status" value="1"/>
</dbReference>
<dbReference type="EMBL" id="CP053586">
    <property type="protein sequence ID" value="WNZ24250.1"/>
    <property type="molecule type" value="Genomic_DNA"/>
</dbReference>
<feature type="transmembrane region" description="Helical" evidence="9">
    <location>
        <begin position="131"/>
        <end position="152"/>
    </location>
</feature>
<proteinExistence type="inferred from homology"/>
<dbReference type="NCBIfam" id="TIGR00974">
    <property type="entry name" value="3a0107s02c"/>
    <property type="match status" value="1"/>
</dbReference>
<name>A0AA96WFQ3_9CYAN</name>
<keyword evidence="7 9" id="KW-1133">Transmembrane helix</keyword>
<dbReference type="GO" id="GO:0035435">
    <property type="term" value="P:phosphate ion transmembrane transport"/>
    <property type="evidence" value="ECO:0007669"/>
    <property type="project" value="InterPro"/>
</dbReference>
<dbReference type="CDD" id="cd06261">
    <property type="entry name" value="TM_PBP2"/>
    <property type="match status" value="1"/>
</dbReference>
<evidence type="ECO:0000313" key="11">
    <source>
        <dbReference type="EMBL" id="WNZ24250.1"/>
    </source>
</evidence>
<comment type="subcellular location">
    <subcellularLocation>
        <location evidence="1 9">Cell membrane</location>
        <topology evidence="1 9">Multi-pass membrane protein</topology>
    </subcellularLocation>
</comment>
<evidence type="ECO:0000256" key="3">
    <source>
        <dbReference type="ARBA" id="ARBA00022448"/>
    </source>
</evidence>
<feature type="transmembrane region" description="Helical" evidence="9">
    <location>
        <begin position="158"/>
        <end position="180"/>
    </location>
</feature>
<dbReference type="GO" id="GO:0005886">
    <property type="term" value="C:plasma membrane"/>
    <property type="evidence" value="ECO:0007669"/>
    <property type="project" value="UniProtKB-SubCell"/>
</dbReference>
<evidence type="ECO:0000256" key="6">
    <source>
        <dbReference type="ARBA" id="ARBA00022692"/>
    </source>
</evidence>
<organism evidence="11">
    <name type="scientific">Leptolyngbya sp. NK1-12</name>
    <dbReference type="NCBI Taxonomy" id="2547451"/>
    <lineage>
        <taxon>Bacteria</taxon>
        <taxon>Bacillati</taxon>
        <taxon>Cyanobacteriota</taxon>
        <taxon>Cyanophyceae</taxon>
        <taxon>Leptolyngbyales</taxon>
        <taxon>Leptolyngbyaceae</taxon>
        <taxon>Leptolyngbya group</taxon>
        <taxon>Leptolyngbya</taxon>
    </lineage>
</organism>
<keyword evidence="3" id="KW-0813">Transport</keyword>
<feature type="domain" description="ABC transmembrane type-1" evidence="10">
    <location>
        <begin position="94"/>
        <end position="297"/>
    </location>
</feature>
<gene>
    <name evidence="11" type="primary">pstA</name>
    <name evidence="11" type="ORF">HJG54_16225</name>
</gene>
<feature type="transmembrane region" description="Helical" evidence="9">
    <location>
        <begin position="93"/>
        <end position="119"/>
    </location>
</feature>
<dbReference type="InterPro" id="IPR051408">
    <property type="entry name" value="Phosphate_transprt_permease"/>
</dbReference>
<comment type="similarity">
    <text evidence="2 9">Belongs to the binding-protein-dependent transport system permease family. CysTW subfamily.</text>
</comment>